<comment type="similarity">
    <text evidence="1">Belongs to the SEN54 family.</text>
</comment>
<comment type="caution">
    <text evidence="4">The sequence shown here is derived from an EMBL/GenBank/DDBJ whole genome shotgun (WGS) entry which is preliminary data.</text>
</comment>
<organism evidence="4 5">
    <name type="scientific">Wickerhamomyces mucosus</name>
    <dbReference type="NCBI Taxonomy" id="1378264"/>
    <lineage>
        <taxon>Eukaryota</taxon>
        <taxon>Fungi</taxon>
        <taxon>Dikarya</taxon>
        <taxon>Ascomycota</taxon>
        <taxon>Saccharomycotina</taxon>
        <taxon>Saccharomycetes</taxon>
        <taxon>Phaffomycetales</taxon>
        <taxon>Wickerhamomycetaceae</taxon>
        <taxon>Wickerhamomyces</taxon>
    </lineage>
</organism>
<dbReference type="PANTHER" id="PTHR21027:SF1">
    <property type="entry name" value="TRNA-SPLICING ENDONUCLEASE SUBUNIT SEN54"/>
    <property type="match status" value="1"/>
</dbReference>
<name>A0A9P8PK46_9ASCO</name>
<dbReference type="Proteomes" id="UP000769528">
    <property type="component" value="Unassembled WGS sequence"/>
</dbReference>
<protein>
    <recommendedName>
        <fullName evidence="3">tRNA-splicing endonuclease subunit Sen54 N-terminal domain-containing protein</fullName>
    </recommendedName>
</protein>
<dbReference type="EMBL" id="JAEUBF010000974">
    <property type="protein sequence ID" value="KAH3673496.1"/>
    <property type="molecule type" value="Genomic_DNA"/>
</dbReference>
<evidence type="ECO:0000256" key="1">
    <source>
        <dbReference type="ARBA" id="ARBA00005736"/>
    </source>
</evidence>
<evidence type="ECO:0000256" key="2">
    <source>
        <dbReference type="ARBA" id="ARBA00022694"/>
    </source>
</evidence>
<dbReference type="PANTHER" id="PTHR21027">
    <property type="entry name" value="TRNA-SPLICING ENDONUCLEASE SUBUNIT SEN54"/>
    <property type="match status" value="1"/>
</dbReference>
<dbReference type="AlphaFoldDB" id="A0A9P8PK46"/>
<evidence type="ECO:0000313" key="5">
    <source>
        <dbReference type="Proteomes" id="UP000769528"/>
    </source>
</evidence>
<gene>
    <name evidence="4" type="ORF">WICMUC_003602</name>
</gene>
<accession>A0A9P8PK46</accession>
<dbReference type="GO" id="GO:0000214">
    <property type="term" value="C:tRNA-intron endonuclease complex"/>
    <property type="evidence" value="ECO:0007669"/>
    <property type="project" value="TreeGrafter"/>
</dbReference>
<dbReference type="GO" id="GO:0000379">
    <property type="term" value="P:tRNA-type intron splice site recognition and cleavage"/>
    <property type="evidence" value="ECO:0007669"/>
    <property type="project" value="TreeGrafter"/>
</dbReference>
<dbReference type="OrthoDB" id="408683at2759"/>
<reference evidence="4" key="2">
    <citation type="submission" date="2021-01" db="EMBL/GenBank/DDBJ databases">
        <authorList>
            <person name="Schikora-Tamarit M.A."/>
        </authorList>
    </citation>
    <scope>NUCLEOTIDE SEQUENCE</scope>
    <source>
        <strain evidence="4">CBS6341</strain>
    </source>
</reference>
<reference evidence="4" key="1">
    <citation type="journal article" date="2021" name="Open Biol.">
        <title>Shared evolutionary footprints suggest mitochondrial oxidative damage underlies multiple complex I losses in fungi.</title>
        <authorList>
            <person name="Schikora-Tamarit M.A."/>
            <person name="Marcet-Houben M."/>
            <person name="Nosek J."/>
            <person name="Gabaldon T."/>
        </authorList>
    </citation>
    <scope>NUCLEOTIDE SEQUENCE</scope>
    <source>
        <strain evidence="4">CBS6341</strain>
    </source>
</reference>
<keyword evidence="5" id="KW-1185">Reference proteome</keyword>
<dbReference type="Pfam" id="PF12928">
    <property type="entry name" value="tRNA_int_end_N2"/>
    <property type="match status" value="1"/>
</dbReference>
<dbReference type="InterPro" id="IPR024336">
    <property type="entry name" value="tRNA_splic_suSen54_N"/>
</dbReference>
<proteinExistence type="inferred from homology"/>
<evidence type="ECO:0000313" key="4">
    <source>
        <dbReference type="EMBL" id="KAH3673496.1"/>
    </source>
</evidence>
<keyword evidence="2" id="KW-0819">tRNA processing</keyword>
<dbReference type="InterPro" id="IPR024337">
    <property type="entry name" value="tRNA_splic_suSen54"/>
</dbReference>
<sequence length="292" mass="34427">MELQDEEIIQEIELQDEEDSIDWISLSKGLKDYEPDFTSIQNDQLQKSLEIMYGIISTPITINSKNIMNSYLKNHNGIIPKPKGSFLNSIGLINRSNECILNFVEFLYLISRGSINPQFENQSIDLDLMNIYTEFENEEEIEKFWCYSNLKRLGYVVMNYKEFIEDNKLNLSIFQMINFKILNFFKSFQNFIKNYLIKPINYEILFHQIKLNFNKIQISNDKIANYDFNIWKPSIKFIKTNPIKPNYRLKILSNDTKLTIDNLYPNSLLAIVQDGIINYVNFEEIDLSNGPI</sequence>
<feature type="domain" description="tRNA-splicing endonuclease subunit Sen54 N-terminal" evidence="3">
    <location>
        <begin position="74"/>
        <end position="116"/>
    </location>
</feature>
<evidence type="ECO:0000259" key="3">
    <source>
        <dbReference type="Pfam" id="PF12928"/>
    </source>
</evidence>